<protein>
    <submittedName>
        <fullName evidence="2">Uncharacterized protein</fullName>
    </submittedName>
</protein>
<accession>A0AAX0VKQ6</accession>
<evidence type="ECO:0000256" key="1">
    <source>
        <dbReference type="SAM" id="MobiDB-lite"/>
    </source>
</evidence>
<organism evidence="2 3">
    <name type="scientific">Micrococcus luteus</name>
    <name type="common">Micrococcus lysodeikticus</name>
    <dbReference type="NCBI Taxonomy" id="1270"/>
    <lineage>
        <taxon>Bacteria</taxon>
        <taxon>Bacillati</taxon>
        <taxon>Actinomycetota</taxon>
        <taxon>Actinomycetes</taxon>
        <taxon>Micrococcales</taxon>
        <taxon>Micrococcaceae</taxon>
        <taxon>Micrococcus</taxon>
    </lineage>
</organism>
<comment type="caution">
    <text evidence="2">The sequence shown here is derived from an EMBL/GenBank/DDBJ whole genome shotgun (WGS) entry which is preliminary data.</text>
</comment>
<reference evidence="2 3" key="1">
    <citation type="submission" date="2017-12" db="EMBL/GenBank/DDBJ databases">
        <title>Phylogenetic diversity of female urinary microbiome.</title>
        <authorList>
            <person name="Thomas-White K."/>
            <person name="Wolfe A.J."/>
        </authorList>
    </citation>
    <scope>NUCLEOTIDE SEQUENCE [LARGE SCALE GENOMIC DNA]</scope>
    <source>
        <strain evidence="2 3">UMB0038</strain>
    </source>
</reference>
<dbReference type="AlphaFoldDB" id="A0AAX0VKQ6"/>
<proteinExistence type="predicted"/>
<dbReference type="Proteomes" id="UP000234847">
    <property type="component" value="Unassembled WGS sequence"/>
</dbReference>
<gene>
    <name evidence="2" type="ORF">CYJ95_07175</name>
</gene>
<dbReference type="EMBL" id="PKJT01000005">
    <property type="protein sequence ID" value="PKZ81976.1"/>
    <property type="molecule type" value="Genomic_DNA"/>
</dbReference>
<sequence>MDFHHVHTALRLLRQARAGLPDALAEQLCFGAGAAVGEVQRRGVRVDHRLLNAPERCHFREPGGCLPHADGEVTAHPGGQLLAALRGEGESTRGSDGDRLQVQPIHQECGQSAAQSGVRGAAAREMLAFQAGPQAALGLADVKHIASTDRRVQSQLGSHRVWILRDNRVQPGRIRHDLAATPADDHTAVLDACEQLGTVLQSMGSGLDEPHLGGHANVLSSSGTSTPATPRAYGGPWTR</sequence>
<evidence type="ECO:0000313" key="3">
    <source>
        <dbReference type="Proteomes" id="UP000234847"/>
    </source>
</evidence>
<feature type="region of interest" description="Disordered" evidence="1">
    <location>
        <begin position="204"/>
        <end position="239"/>
    </location>
</feature>
<feature type="compositionally biased region" description="Polar residues" evidence="1">
    <location>
        <begin position="218"/>
        <end position="228"/>
    </location>
</feature>
<name>A0AAX0VKQ6_MICLU</name>
<evidence type="ECO:0000313" key="2">
    <source>
        <dbReference type="EMBL" id="PKZ81976.1"/>
    </source>
</evidence>